<protein>
    <recommendedName>
        <fullName evidence="4">Multidrug efflux pump subunit AcrA (Membrane-fusion protein)</fullName>
    </recommendedName>
</protein>
<evidence type="ECO:0000256" key="1">
    <source>
        <dbReference type="SAM" id="SignalP"/>
    </source>
</evidence>
<evidence type="ECO:0000313" key="3">
    <source>
        <dbReference type="Proteomes" id="UP001562159"/>
    </source>
</evidence>
<dbReference type="Gene3D" id="2.40.420.20">
    <property type="match status" value="1"/>
</dbReference>
<organism evidence="2 3">
    <name type="scientific">Rhodanobacter humi</name>
    <dbReference type="NCBI Taxonomy" id="1888173"/>
    <lineage>
        <taxon>Bacteria</taxon>
        <taxon>Pseudomonadati</taxon>
        <taxon>Pseudomonadota</taxon>
        <taxon>Gammaproteobacteria</taxon>
        <taxon>Lysobacterales</taxon>
        <taxon>Rhodanobacteraceae</taxon>
        <taxon>Rhodanobacter</taxon>
    </lineage>
</organism>
<gene>
    <name evidence="2" type="ORF">AB7878_00120</name>
</gene>
<feature type="chain" id="PRO_5045218973" description="Multidrug efflux pump subunit AcrA (Membrane-fusion protein)" evidence="1">
    <location>
        <begin position="30"/>
        <end position="335"/>
    </location>
</feature>
<keyword evidence="1" id="KW-0732">Signal</keyword>
<feature type="signal peptide" evidence="1">
    <location>
        <begin position="1"/>
        <end position="29"/>
    </location>
</feature>
<sequence length="335" mass="33962">MRTDSGWRRVAFVSACAAVLALRMPSLHAATDTDGGVTLPAASVNASGITTVALQATKQTTQAQAIASVMDPQPLLALAAQLQAAHAKAVAAAVAAHSANAEAKRSAALYRDGENTSLQQMQAAAAAAAQAQAQAQIAQTQEVAVLSSALAQWGASLAALAARGPSALEDYADGQSALLAVAMPVDSPAPAGDTVVLSLPGRSSLPAHLIGTSPRADAVVQGATFFYRADGAGLRTDQRLTATVPLAGTAQTGVTVPTAAVIWYAGQPWAYAETAAGHYQRRPLSVAARNASGWFEASGFRAGERIVVRGGELLLSQELLPPPGAKPAGGDDDDD</sequence>
<evidence type="ECO:0008006" key="4">
    <source>
        <dbReference type="Google" id="ProtNLM"/>
    </source>
</evidence>
<name>A0ABV4AN25_9GAMM</name>
<dbReference type="EMBL" id="JBGBPY010000001">
    <property type="protein sequence ID" value="MEY2180816.1"/>
    <property type="molecule type" value="Genomic_DNA"/>
</dbReference>
<keyword evidence="3" id="KW-1185">Reference proteome</keyword>
<reference evidence="2 3" key="1">
    <citation type="submission" date="2024-07" db="EMBL/GenBank/DDBJ databases">
        <title>Molecular mechanisms and environmental adaptations of flagellar loss and biofilm growth of Rhodanobacter under environmental stress.</title>
        <authorList>
            <person name="Chen M."/>
        </authorList>
    </citation>
    <scope>NUCLEOTIDE SEQUENCE [LARGE SCALE GENOMIC DNA]</scope>
    <source>
        <strain evidence="2 3">RS22</strain>
    </source>
</reference>
<accession>A0ABV4AN25</accession>
<proteinExistence type="predicted"/>
<comment type="caution">
    <text evidence="2">The sequence shown here is derived from an EMBL/GenBank/DDBJ whole genome shotgun (WGS) entry which is preliminary data.</text>
</comment>
<dbReference type="Proteomes" id="UP001562159">
    <property type="component" value="Unassembled WGS sequence"/>
</dbReference>
<evidence type="ECO:0000313" key="2">
    <source>
        <dbReference type="EMBL" id="MEY2180816.1"/>
    </source>
</evidence>